<dbReference type="RefSeq" id="WP_184983520.1">
    <property type="nucleotide sequence ID" value="NZ_BAAALO010000082.1"/>
</dbReference>
<gene>
    <name evidence="1" type="ORF">BJ992_004173</name>
</gene>
<evidence type="ECO:0000313" key="1">
    <source>
        <dbReference type="EMBL" id="MBB6474742.1"/>
    </source>
</evidence>
<accession>A0A7X0IGJ5</accession>
<dbReference type="Proteomes" id="UP000555564">
    <property type="component" value="Unassembled WGS sequence"/>
</dbReference>
<keyword evidence="2" id="KW-1185">Reference proteome</keyword>
<dbReference type="AlphaFoldDB" id="A0A7X0IGJ5"/>
<name>A0A7X0IGJ5_9ACTN</name>
<reference evidence="1 2" key="1">
    <citation type="submission" date="2020-08" db="EMBL/GenBank/DDBJ databases">
        <title>Sequencing the genomes of 1000 actinobacteria strains.</title>
        <authorList>
            <person name="Klenk H.-P."/>
        </authorList>
    </citation>
    <scope>NUCLEOTIDE SEQUENCE [LARGE SCALE GENOMIC DNA]</scope>
    <source>
        <strain evidence="1 2">DSM 44936</strain>
    </source>
</reference>
<sequence length="168" mass="17824">MEGLTIAILALTLLSTVGFGWMTRRGSLAQAPVTAEFPLAPLAAAHIAGVAALTAKERSSREPVDVMRTDDGYRVEVGCRAGVMTFDIVGLGEGSRCRVEARAGDLTQIGLPDIGGIGVPATDVLHLRVGMPRNAAKLVRRRHRVFRALTVASARDAAYGDVPWVVHV</sequence>
<organism evidence="1 2">
    <name type="scientific">Sphaerisporangium rubeum</name>
    <dbReference type="NCBI Taxonomy" id="321317"/>
    <lineage>
        <taxon>Bacteria</taxon>
        <taxon>Bacillati</taxon>
        <taxon>Actinomycetota</taxon>
        <taxon>Actinomycetes</taxon>
        <taxon>Streptosporangiales</taxon>
        <taxon>Streptosporangiaceae</taxon>
        <taxon>Sphaerisporangium</taxon>
    </lineage>
</organism>
<dbReference type="EMBL" id="JACHIU010000001">
    <property type="protein sequence ID" value="MBB6474742.1"/>
    <property type="molecule type" value="Genomic_DNA"/>
</dbReference>
<comment type="caution">
    <text evidence="1">The sequence shown here is derived from an EMBL/GenBank/DDBJ whole genome shotgun (WGS) entry which is preliminary data.</text>
</comment>
<protein>
    <submittedName>
        <fullName evidence="1">Uncharacterized protein</fullName>
    </submittedName>
</protein>
<proteinExistence type="predicted"/>
<evidence type="ECO:0000313" key="2">
    <source>
        <dbReference type="Proteomes" id="UP000555564"/>
    </source>
</evidence>